<dbReference type="InterPro" id="IPR036784">
    <property type="entry name" value="AK/P_DHK_N_sf"/>
</dbReference>
<keyword evidence="7 10" id="KW-0067">ATP-binding</keyword>
<dbReference type="Pfam" id="PF10436">
    <property type="entry name" value="BCDHK_Adom3"/>
    <property type="match status" value="1"/>
</dbReference>
<dbReference type="PANTHER" id="PTHR11947">
    <property type="entry name" value="PYRUVATE DEHYDROGENASE KINASE"/>
    <property type="match status" value="1"/>
</dbReference>
<dbReference type="GO" id="GO:0010906">
    <property type="term" value="P:regulation of glucose metabolic process"/>
    <property type="evidence" value="ECO:0007669"/>
    <property type="project" value="TreeGrafter"/>
</dbReference>
<dbReference type="EMBL" id="HG793126">
    <property type="protein sequence ID" value="CDK25368.1"/>
    <property type="molecule type" value="Genomic_DNA"/>
</dbReference>
<dbReference type="RefSeq" id="XP_022457380.1">
    <property type="nucleotide sequence ID" value="XM_022603505.1"/>
</dbReference>
<dbReference type="PANTHER" id="PTHR11947:SF20">
    <property type="entry name" value="[3-METHYL-2-OXOBUTANOATE DEHYDROGENASE [LIPOAMIDE]] KINASE, MITOCHONDRIAL"/>
    <property type="match status" value="1"/>
</dbReference>
<evidence type="ECO:0000256" key="5">
    <source>
        <dbReference type="ARBA" id="ARBA00022741"/>
    </source>
</evidence>
<dbReference type="HOGENOM" id="CLU_023861_4_1_1"/>
<proteinExistence type="inferred from homology"/>
<name>W6MHU0_9ASCO</name>
<keyword evidence="4 10" id="KW-0808">Transferase</keyword>
<keyword evidence="13" id="KW-1185">Reference proteome</keyword>
<dbReference type="Pfam" id="PF02518">
    <property type="entry name" value="HATPase_c"/>
    <property type="match status" value="1"/>
</dbReference>
<dbReference type="SUPFAM" id="SSF69012">
    <property type="entry name" value="alpha-ketoacid dehydrogenase kinase, N-terminal domain"/>
    <property type="match status" value="1"/>
</dbReference>
<keyword evidence="3" id="KW-0597">Phosphoprotein</keyword>
<dbReference type="SMART" id="SM00387">
    <property type="entry name" value="HATPase_c"/>
    <property type="match status" value="1"/>
</dbReference>
<dbReference type="OrthoDB" id="3264224at2759"/>
<dbReference type="GO" id="GO:0005524">
    <property type="term" value="F:ATP binding"/>
    <property type="evidence" value="ECO:0007669"/>
    <property type="project" value="UniProtKB-UniRule"/>
</dbReference>
<evidence type="ECO:0000256" key="2">
    <source>
        <dbReference type="ARBA" id="ARBA00006155"/>
    </source>
</evidence>
<accession>W6MHU0</accession>
<dbReference type="GeneID" id="34518768"/>
<feature type="domain" description="Histidine kinase" evidence="11">
    <location>
        <begin position="363"/>
        <end position="504"/>
    </location>
</feature>
<evidence type="ECO:0000256" key="3">
    <source>
        <dbReference type="ARBA" id="ARBA00022553"/>
    </source>
</evidence>
<dbReference type="InterPro" id="IPR004358">
    <property type="entry name" value="Sig_transdc_His_kin-like_C"/>
</dbReference>
<dbReference type="InterPro" id="IPR018955">
    <property type="entry name" value="BCDHK/PDK_N"/>
</dbReference>
<dbReference type="InterPro" id="IPR005467">
    <property type="entry name" value="His_kinase_dom"/>
</dbReference>
<protein>
    <recommendedName>
        <fullName evidence="10">Protein-serine/threonine kinase</fullName>
        <ecNumber evidence="10">2.7.11.-</ecNumber>
    </recommendedName>
</protein>
<evidence type="ECO:0000256" key="7">
    <source>
        <dbReference type="ARBA" id="ARBA00022840"/>
    </source>
</evidence>
<dbReference type="InterPro" id="IPR036890">
    <property type="entry name" value="HATPase_C_sf"/>
</dbReference>
<dbReference type="PRINTS" id="PR00344">
    <property type="entry name" value="BCTRLSENSOR"/>
</dbReference>
<evidence type="ECO:0000256" key="1">
    <source>
        <dbReference type="ARBA" id="ARBA00004305"/>
    </source>
</evidence>
<dbReference type="InterPro" id="IPR003594">
    <property type="entry name" value="HATPase_dom"/>
</dbReference>
<reference evidence="12" key="2">
    <citation type="submission" date="2014-02" db="EMBL/GenBank/DDBJ databases">
        <title>Complete DNA sequence of /Kuraishia capsulata/ illustrates novel genomic features among budding yeasts (/Saccharomycotina/).</title>
        <authorList>
            <person name="Morales L."/>
            <person name="Noel B."/>
            <person name="Porcel B."/>
            <person name="Marcet-Houben M."/>
            <person name="Hullo M-F."/>
            <person name="Sacerdot C."/>
            <person name="Tekaia F."/>
            <person name="Leh-Louis V."/>
            <person name="Despons L."/>
            <person name="Khanna V."/>
            <person name="Aury J-M."/>
            <person name="Barbe V."/>
            <person name="Couloux A."/>
            <person name="Labadie K."/>
            <person name="Pelletier E."/>
            <person name="Souciet J-L."/>
            <person name="Boekhout T."/>
            <person name="Gabaldon T."/>
            <person name="Wincker P."/>
            <person name="Dujon B."/>
        </authorList>
    </citation>
    <scope>NUCLEOTIDE SEQUENCE</scope>
    <source>
        <strain evidence="12">CBS 1993</strain>
    </source>
</reference>
<evidence type="ECO:0000256" key="9">
    <source>
        <dbReference type="ARBA" id="ARBA00023128"/>
    </source>
</evidence>
<evidence type="ECO:0000256" key="10">
    <source>
        <dbReference type="RuleBase" id="RU366032"/>
    </source>
</evidence>
<evidence type="ECO:0000313" key="13">
    <source>
        <dbReference type="Proteomes" id="UP000019384"/>
    </source>
</evidence>
<comment type="subcellular location">
    <subcellularLocation>
        <location evidence="1 10">Mitochondrion matrix</location>
    </subcellularLocation>
</comment>
<dbReference type="SUPFAM" id="SSF55874">
    <property type="entry name" value="ATPase domain of HSP90 chaperone/DNA topoisomerase II/histidine kinase"/>
    <property type="match status" value="1"/>
</dbReference>
<keyword evidence="8" id="KW-0809">Transit peptide</keyword>
<dbReference type="EC" id="2.7.11.-" evidence="10"/>
<organism evidence="12 13">
    <name type="scientific">Kuraishia capsulata CBS 1993</name>
    <dbReference type="NCBI Taxonomy" id="1382522"/>
    <lineage>
        <taxon>Eukaryota</taxon>
        <taxon>Fungi</taxon>
        <taxon>Dikarya</taxon>
        <taxon>Ascomycota</taxon>
        <taxon>Saccharomycotina</taxon>
        <taxon>Pichiomycetes</taxon>
        <taxon>Pichiales</taxon>
        <taxon>Pichiaceae</taxon>
        <taxon>Kuraishia</taxon>
    </lineage>
</organism>
<keyword evidence="5 10" id="KW-0547">Nucleotide-binding</keyword>
<evidence type="ECO:0000313" key="12">
    <source>
        <dbReference type="EMBL" id="CDK25368.1"/>
    </source>
</evidence>
<dbReference type="Proteomes" id="UP000019384">
    <property type="component" value="Unassembled WGS sequence"/>
</dbReference>
<keyword evidence="9 10" id="KW-0496">Mitochondrion</keyword>
<dbReference type="Gene3D" id="3.30.565.10">
    <property type="entry name" value="Histidine kinase-like ATPase, C-terminal domain"/>
    <property type="match status" value="1"/>
</dbReference>
<dbReference type="AlphaFoldDB" id="W6MHU0"/>
<keyword evidence="6 10" id="KW-0418">Kinase</keyword>
<reference evidence="12" key="1">
    <citation type="submission" date="2013-12" db="EMBL/GenBank/DDBJ databases">
        <authorList>
            <person name="Genoscope - CEA"/>
        </authorList>
    </citation>
    <scope>NUCLEOTIDE SEQUENCE</scope>
    <source>
        <strain evidence="12">CBS 1993</strain>
    </source>
</reference>
<dbReference type="GO" id="GO:0005759">
    <property type="term" value="C:mitochondrial matrix"/>
    <property type="evidence" value="ECO:0007669"/>
    <property type="project" value="UniProtKB-SubCell"/>
</dbReference>
<dbReference type="GO" id="GO:0004740">
    <property type="term" value="F:pyruvate dehydrogenase (acetyl-transferring) kinase activity"/>
    <property type="evidence" value="ECO:0007669"/>
    <property type="project" value="TreeGrafter"/>
</dbReference>
<evidence type="ECO:0000256" key="8">
    <source>
        <dbReference type="ARBA" id="ARBA00022946"/>
    </source>
</evidence>
<dbReference type="STRING" id="1382522.W6MHU0"/>
<dbReference type="Gene3D" id="1.20.140.20">
    <property type="entry name" value="Alpha-ketoacid/pyruvate dehydrogenase kinase, N-terminal domain"/>
    <property type="match status" value="1"/>
</dbReference>
<evidence type="ECO:0000259" key="11">
    <source>
        <dbReference type="PROSITE" id="PS50109"/>
    </source>
</evidence>
<dbReference type="InterPro" id="IPR039028">
    <property type="entry name" value="BCKD/PDK"/>
</dbReference>
<evidence type="ECO:0000256" key="6">
    <source>
        <dbReference type="ARBA" id="ARBA00022777"/>
    </source>
</evidence>
<dbReference type="PROSITE" id="PS50109">
    <property type="entry name" value="HIS_KIN"/>
    <property type="match status" value="1"/>
</dbReference>
<comment type="similarity">
    <text evidence="2 10">Belongs to the PDK/BCKDK protein kinase family.</text>
</comment>
<sequence length="509" mass="57470">MPADYDSFLLAQGLRTNKSDIWHIYIFRSGATMSLHARSCVSGVFGRRIPILVSIRSGLRLRQQHHQQYIRHTWKRHNSSSHIPLSSHEDITRQHQIRSSLESIIYESSNKPLPEISLNDLLKFNTATKHNKELMILQNANETVMDMLTLIATRLKVFRQLPYIVVLNPNIAEIYDAYLETLKVLLEFVASVQGDDSKLQLDSFKLSSLEQNERLIGVLQKSIDIHTDNLTVLSKGFEEIAPLNLFNGAEFLDNHLKERIMMRLVANHHMSLSAQLAPLSNSDIDSGALRSIGVVDKKLDVMQVIRESIDFVNGMCLLKYDERVKVQVETFIIKSDGTTTFTKYEPQLNVDGIDAEVFFPFIPSHLEYVLNEVFKNSARALIESQSLAPIQITLVAKDYQNLKENEHLDTVLEIRISDKGGGIPPEAMERLFEYSFTTFDSEEAGDSYKTLNNIGGNGAVNIIAGMGYGLPLSRIYVELFGGDLDVQTIYGHGTDVYIRLRGPDASLLK</sequence>
<evidence type="ECO:0000256" key="4">
    <source>
        <dbReference type="ARBA" id="ARBA00022679"/>
    </source>
</evidence>
<gene>
    <name evidence="12" type="ORF">KUCA_T00001337001</name>
</gene>